<dbReference type="EMBL" id="SMCS01000003">
    <property type="protein sequence ID" value="TCV94754.1"/>
    <property type="molecule type" value="Genomic_DNA"/>
</dbReference>
<gene>
    <name evidence="1" type="ORF">EC912_103239</name>
</gene>
<dbReference type="Proteomes" id="UP000295645">
    <property type="component" value="Unassembled WGS sequence"/>
</dbReference>
<comment type="caution">
    <text evidence="1">The sequence shown here is derived from an EMBL/GenBank/DDBJ whole genome shotgun (WGS) entry which is preliminary data.</text>
</comment>
<evidence type="ECO:0000313" key="2">
    <source>
        <dbReference type="Proteomes" id="UP000295645"/>
    </source>
</evidence>
<accession>A0A4R3YTT7</accession>
<sequence length="108" mass="11976">MPRKPDRRYLFTALALVLGLPIETMASETSRVAELLADANRRSASGEAPEIIERWLVDSMQRMGARTSPEPWDVFARARWQADENGATPTFVVRTTDATVAPYTSPAP</sequence>
<proteinExistence type="predicted"/>
<keyword evidence="2" id="KW-1185">Reference proteome</keyword>
<reference evidence="1 2" key="1">
    <citation type="submission" date="2019-03" db="EMBL/GenBank/DDBJ databases">
        <title>Above-ground endophytic microbial communities from plants in different locations in the United States.</title>
        <authorList>
            <person name="Frank C."/>
        </authorList>
    </citation>
    <scope>NUCLEOTIDE SEQUENCE [LARGE SCALE GENOMIC DNA]</scope>
    <source>
        <strain evidence="1 2">LP_13_YM</strain>
    </source>
</reference>
<protein>
    <submittedName>
        <fullName evidence="1">Uncharacterized protein</fullName>
    </submittedName>
</protein>
<organism evidence="1 2">
    <name type="scientific">Luteibacter rhizovicinus</name>
    <dbReference type="NCBI Taxonomy" id="242606"/>
    <lineage>
        <taxon>Bacteria</taxon>
        <taxon>Pseudomonadati</taxon>
        <taxon>Pseudomonadota</taxon>
        <taxon>Gammaproteobacteria</taxon>
        <taxon>Lysobacterales</taxon>
        <taxon>Rhodanobacteraceae</taxon>
        <taxon>Luteibacter</taxon>
    </lineage>
</organism>
<dbReference type="AlphaFoldDB" id="A0A4R3YTT7"/>
<evidence type="ECO:0000313" key="1">
    <source>
        <dbReference type="EMBL" id="TCV94754.1"/>
    </source>
</evidence>
<name>A0A4R3YTT7_9GAMM</name>
<dbReference type="RefSeq" id="WP_132143360.1">
    <property type="nucleotide sequence ID" value="NZ_SMCS01000003.1"/>
</dbReference>